<feature type="compositionally biased region" description="Polar residues" evidence="1">
    <location>
        <begin position="125"/>
        <end position="135"/>
    </location>
</feature>
<evidence type="ECO:0000256" key="1">
    <source>
        <dbReference type="SAM" id="MobiDB-lite"/>
    </source>
</evidence>
<dbReference type="VEuPathDB" id="VectorBase:PPAI010667"/>
<feature type="compositionally biased region" description="Basic and acidic residues" evidence="1">
    <location>
        <begin position="74"/>
        <end position="116"/>
    </location>
</feature>
<name>A0A1B0DQ77_PHLPP</name>
<dbReference type="EMBL" id="AJVK01018920">
    <property type="status" value="NOT_ANNOTATED_CDS"/>
    <property type="molecule type" value="Genomic_DNA"/>
</dbReference>
<organism evidence="2 3">
    <name type="scientific">Phlebotomus papatasi</name>
    <name type="common">Sandfly</name>
    <dbReference type="NCBI Taxonomy" id="29031"/>
    <lineage>
        <taxon>Eukaryota</taxon>
        <taxon>Metazoa</taxon>
        <taxon>Ecdysozoa</taxon>
        <taxon>Arthropoda</taxon>
        <taxon>Hexapoda</taxon>
        <taxon>Insecta</taxon>
        <taxon>Pterygota</taxon>
        <taxon>Neoptera</taxon>
        <taxon>Endopterygota</taxon>
        <taxon>Diptera</taxon>
        <taxon>Nematocera</taxon>
        <taxon>Psychodoidea</taxon>
        <taxon>Psychodidae</taxon>
        <taxon>Phlebotomus</taxon>
        <taxon>Phlebotomus</taxon>
    </lineage>
</organism>
<proteinExistence type="predicted"/>
<evidence type="ECO:0000313" key="2">
    <source>
        <dbReference type="EnsemblMetazoa" id="PPAI010667-PA"/>
    </source>
</evidence>
<dbReference type="EMBL" id="AJVK01018921">
    <property type="status" value="NOT_ANNOTATED_CDS"/>
    <property type="molecule type" value="Genomic_DNA"/>
</dbReference>
<feature type="compositionally biased region" description="Basic and acidic residues" evidence="1">
    <location>
        <begin position="150"/>
        <end position="159"/>
    </location>
</feature>
<keyword evidence="3" id="KW-1185">Reference proteome</keyword>
<reference evidence="2" key="1">
    <citation type="submission" date="2022-08" db="UniProtKB">
        <authorList>
            <consortium name="EnsemblMetazoa"/>
        </authorList>
    </citation>
    <scope>IDENTIFICATION</scope>
    <source>
        <strain evidence="2">Israel</strain>
    </source>
</reference>
<feature type="compositionally biased region" description="Gly residues" evidence="1">
    <location>
        <begin position="60"/>
        <end position="69"/>
    </location>
</feature>
<feature type="compositionally biased region" description="Basic and acidic residues" evidence="1">
    <location>
        <begin position="250"/>
        <end position="259"/>
    </location>
</feature>
<feature type="compositionally biased region" description="Polar residues" evidence="1">
    <location>
        <begin position="213"/>
        <end position="224"/>
    </location>
</feature>
<evidence type="ECO:0000313" key="3">
    <source>
        <dbReference type="Proteomes" id="UP000092462"/>
    </source>
</evidence>
<accession>A0A1B0DQ77</accession>
<dbReference type="Proteomes" id="UP000092462">
    <property type="component" value="Unassembled WGS sequence"/>
</dbReference>
<sequence length="259" mass="28419">MHSAWTLNTLPPQNPVPHLSHISIPAHMVPTVGGIQTSVGGQAVGGGASVVAGNSSSVGASGGSSGGGNSDPSQEDKRRRMAEHERLVAAAADRDSREREREREREKELERLRQQEQQRAYYLQSGVQRAQTKSASDYHRGISIAPPPKTRREEEKPSPMKDLNTHQPFTLYTPKPNAPRHLKKAWLQRHTGEDLEDSTGITGGGSCVKLPLTLNTTPIANNSDQAERPPKSPPKRKPIKVKRRKGGARRHADESKKKR</sequence>
<feature type="region of interest" description="Disordered" evidence="1">
    <location>
        <begin position="51"/>
        <end position="259"/>
    </location>
</feature>
<dbReference type="VEuPathDB" id="VectorBase:PPAPM1_009155"/>
<dbReference type="EnsemblMetazoa" id="PPAI010667-RA">
    <property type="protein sequence ID" value="PPAI010667-PA"/>
    <property type="gene ID" value="PPAI010667"/>
</dbReference>
<dbReference type="EMBL" id="AJVK01018922">
    <property type="status" value="NOT_ANNOTATED_CDS"/>
    <property type="molecule type" value="Genomic_DNA"/>
</dbReference>
<feature type="compositionally biased region" description="Basic residues" evidence="1">
    <location>
        <begin position="178"/>
        <end position="187"/>
    </location>
</feature>
<feature type="compositionally biased region" description="Basic residues" evidence="1">
    <location>
        <begin position="233"/>
        <end position="249"/>
    </location>
</feature>
<protein>
    <submittedName>
        <fullName evidence="2">Uncharacterized protein</fullName>
    </submittedName>
</protein>
<dbReference type="AlphaFoldDB" id="A0A1B0DQ77"/>